<gene>
    <name evidence="5" type="ORF">V2H45_12210</name>
</gene>
<sequence length="589" mass="65693">MSDLPDFSLYGYQIHRELAPNYLNGLTYLATDIHRQETVAIATYPFPEDPAIAQSRFPQIERGVELLQGLEHRGIPKYHGIFFTESSYGVVQAYQEAETLASLSDFPLEGVKQIAIQVLEILSYLESHYPPIVHQNIRSEHILIDFSFNHVYLIGFEAILFRDRSDSMQLVAERYSFWAPEQWRDRELTAATDLYGLGVTLICLLTGTQSANVRDLYEHGAVVFADRIPHINLGLREWLEKLVKPNSKYRYPDAKTAIAELETIGLNRLPEVRLSHQQLHYLATEIDETSVQTMTVTNPIPEALLEGSWSVIPHPYDLYAWITIEPSRFSGNCINCNVILQTNRLMANSLFQRQIVLNSNAAETAVLVPISLRTAPFIPSAPTLPYGAIAIFLLCCLTIPGVWGLSKTWLWLLLGIGLGAVTVNLAKRCDWNITVSAIGGGLLGSWVIAGAWSWVVMRFWQIATVYSGYLEEHGQTVQDSYGGFAGVWGILIGVAIWVGFLTGSAATVMVGACFQKRLLRSFILQLLGTASLLTLSLAITAKSETANLFVSLISIGSLAGLVFTIYRPIQKFRQQMSAYKKRAKSLIKS</sequence>
<organism evidence="5 6">
    <name type="scientific">Tumidithrix elongata BACA0141</name>
    <dbReference type="NCBI Taxonomy" id="2716417"/>
    <lineage>
        <taxon>Bacteria</taxon>
        <taxon>Bacillati</taxon>
        <taxon>Cyanobacteriota</taxon>
        <taxon>Cyanophyceae</taxon>
        <taxon>Pseudanabaenales</taxon>
        <taxon>Pseudanabaenaceae</taxon>
        <taxon>Tumidithrix</taxon>
        <taxon>Tumidithrix elongata</taxon>
    </lineage>
</organism>
<feature type="transmembrane region" description="Helical" evidence="3">
    <location>
        <begin position="487"/>
        <end position="510"/>
    </location>
</feature>
<proteinExistence type="predicted"/>
<dbReference type="SMART" id="SM00220">
    <property type="entry name" value="S_TKc"/>
    <property type="match status" value="1"/>
</dbReference>
<keyword evidence="5" id="KW-0808">Transferase</keyword>
<dbReference type="Proteomes" id="UP001333818">
    <property type="component" value="Unassembled WGS sequence"/>
</dbReference>
<dbReference type="InterPro" id="IPR000719">
    <property type="entry name" value="Prot_kinase_dom"/>
</dbReference>
<accession>A0AAW9Q2V8</accession>
<evidence type="ECO:0000313" key="6">
    <source>
        <dbReference type="Proteomes" id="UP001333818"/>
    </source>
</evidence>
<protein>
    <submittedName>
        <fullName evidence="5">Protein kinase</fullName>
    </submittedName>
</protein>
<dbReference type="RefSeq" id="WP_330483947.1">
    <property type="nucleotide sequence ID" value="NZ_JAZBJZ010000044.1"/>
</dbReference>
<feature type="transmembrane region" description="Helical" evidence="3">
    <location>
        <begin position="433"/>
        <end position="455"/>
    </location>
</feature>
<feature type="domain" description="Protein kinase" evidence="4">
    <location>
        <begin position="1"/>
        <end position="283"/>
    </location>
</feature>
<dbReference type="PROSITE" id="PS50011">
    <property type="entry name" value="PROTEIN_KINASE_DOM"/>
    <property type="match status" value="1"/>
</dbReference>
<feature type="transmembrane region" description="Helical" evidence="3">
    <location>
        <begin position="546"/>
        <end position="566"/>
    </location>
</feature>
<keyword evidence="3" id="KW-0812">Transmembrane</keyword>
<evidence type="ECO:0000256" key="2">
    <source>
        <dbReference type="ARBA" id="ARBA00022840"/>
    </source>
</evidence>
<feature type="transmembrane region" description="Helical" evidence="3">
    <location>
        <begin position="383"/>
        <end position="403"/>
    </location>
</feature>
<name>A0AAW9Q2V8_9CYAN</name>
<reference evidence="5" key="1">
    <citation type="submission" date="2024-01" db="EMBL/GenBank/DDBJ databases">
        <title>Bank of Algae and Cyanobacteria of the Azores (BACA) strain genomes.</title>
        <authorList>
            <person name="Luz R."/>
            <person name="Cordeiro R."/>
            <person name="Fonseca A."/>
            <person name="Goncalves V."/>
        </authorList>
    </citation>
    <scope>NUCLEOTIDE SEQUENCE</scope>
    <source>
        <strain evidence="5">BACA0141</strain>
    </source>
</reference>
<keyword evidence="1" id="KW-0547">Nucleotide-binding</keyword>
<dbReference type="GO" id="GO:0004674">
    <property type="term" value="F:protein serine/threonine kinase activity"/>
    <property type="evidence" value="ECO:0007669"/>
    <property type="project" value="TreeGrafter"/>
</dbReference>
<dbReference type="SUPFAM" id="SSF56112">
    <property type="entry name" value="Protein kinase-like (PK-like)"/>
    <property type="match status" value="1"/>
</dbReference>
<dbReference type="EMBL" id="JAZBJZ010000044">
    <property type="protein sequence ID" value="MEE3717518.1"/>
    <property type="molecule type" value="Genomic_DNA"/>
</dbReference>
<dbReference type="Pfam" id="PF00069">
    <property type="entry name" value="Pkinase"/>
    <property type="match status" value="1"/>
</dbReference>
<evidence type="ECO:0000256" key="3">
    <source>
        <dbReference type="SAM" id="Phobius"/>
    </source>
</evidence>
<keyword evidence="3" id="KW-1133">Transmembrane helix</keyword>
<feature type="transmembrane region" description="Helical" evidence="3">
    <location>
        <begin position="522"/>
        <end position="540"/>
    </location>
</feature>
<evidence type="ECO:0000259" key="4">
    <source>
        <dbReference type="PROSITE" id="PS50011"/>
    </source>
</evidence>
<keyword evidence="5" id="KW-0418">Kinase</keyword>
<dbReference type="PANTHER" id="PTHR24363:SF7">
    <property type="entry name" value="SERINE_THREONINE-PROTEIN KINASE-LIKE PROTEIN E"/>
    <property type="match status" value="1"/>
</dbReference>
<evidence type="ECO:0000313" key="5">
    <source>
        <dbReference type="EMBL" id="MEE3717518.1"/>
    </source>
</evidence>
<feature type="transmembrane region" description="Helical" evidence="3">
    <location>
        <begin position="409"/>
        <end position="426"/>
    </location>
</feature>
<keyword evidence="3" id="KW-0472">Membrane</keyword>
<dbReference type="InterPro" id="IPR011009">
    <property type="entry name" value="Kinase-like_dom_sf"/>
</dbReference>
<dbReference type="PANTHER" id="PTHR24363">
    <property type="entry name" value="SERINE/THREONINE PROTEIN KINASE"/>
    <property type="match status" value="1"/>
</dbReference>
<dbReference type="Gene3D" id="1.10.510.10">
    <property type="entry name" value="Transferase(Phosphotransferase) domain 1"/>
    <property type="match status" value="1"/>
</dbReference>
<keyword evidence="2" id="KW-0067">ATP-binding</keyword>
<keyword evidence="6" id="KW-1185">Reference proteome</keyword>
<evidence type="ECO:0000256" key="1">
    <source>
        <dbReference type="ARBA" id="ARBA00022741"/>
    </source>
</evidence>
<dbReference type="GO" id="GO:0005524">
    <property type="term" value="F:ATP binding"/>
    <property type="evidence" value="ECO:0007669"/>
    <property type="project" value="UniProtKB-KW"/>
</dbReference>
<comment type="caution">
    <text evidence="5">The sequence shown here is derived from an EMBL/GenBank/DDBJ whole genome shotgun (WGS) entry which is preliminary data.</text>
</comment>
<dbReference type="AlphaFoldDB" id="A0AAW9Q2V8"/>